<evidence type="ECO:0000313" key="2">
    <source>
        <dbReference type="Proteomes" id="UP000195985"/>
    </source>
</evidence>
<keyword evidence="2" id="KW-1185">Reference proteome</keyword>
<accession>A0A1W1IFS2</accession>
<protein>
    <submittedName>
        <fullName evidence="1">Uncharacterized protein</fullName>
    </submittedName>
</protein>
<evidence type="ECO:0000313" key="1">
    <source>
        <dbReference type="EMBL" id="SLM51870.1"/>
    </source>
</evidence>
<gene>
    <name evidence="1" type="ORF">TPAS_1550</name>
</gene>
<reference evidence="2" key="1">
    <citation type="submission" date="2016-04" db="EMBL/GenBank/DDBJ databases">
        <authorList>
            <person name="Strepis N."/>
        </authorList>
    </citation>
    <scope>NUCLEOTIDE SEQUENCE [LARGE SCALE GENOMIC DNA]</scope>
</reference>
<organism evidence="1 2">
    <name type="scientific">Trichococcus pasteurii</name>
    <dbReference type="NCBI Taxonomy" id="43064"/>
    <lineage>
        <taxon>Bacteria</taxon>
        <taxon>Bacillati</taxon>
        <taxon>Bacillota</taxon>
        <taxon>Bacilli</taxon>
        <taxon>Lactobacillales</taxon>
        <taxon>Carnobacteriaceae</taxon>
        <taxon>Trichococcus</taxon>
    </lineage>
</organism>
<dbReference type="EMBL" id="FWEY01000003">
    <property type="protein sequence ID" value="SLM51870.1"/>
    <property type="molecule type" value="Genomic_DNA"/>
</dbReference>
<dbReference type="Proteomes" id="UP000195985">
    <property type="component" value="Unassembled WGS sequence"/>
</dbReference>
<sequence>MIAFVISLGYYNVPIEVDLREWSMNKGGNTSLYGFVLSNENLEWTKLFFVEEKMEGLL</sequence>
<dbReference type="AlphaFoldDB" id="A0A1W1IFS2"/>
<proteinExistence type="predicted"/>
<name>A0A1W1IFS2_9LACT</name>
<dbReference type="STRING" id="43064.SAMN04488086_10649"/>